<evidence type="ECO:0008006" key="4">
    <source>
        <dbReference type="Google" id="ProtNLM"/>
    </source>
</evidence>
<reference evidence="2 3" key="1">
    <citation type="submission" date="2023-05" db="EMBL/GenBank/DDBJ databases">
        <title>A 100% complete, gapless, phased diploid assembly of the Scenedesmus obliquus UTEX 3031 genome.</title>
        <authorList>
            <person name="Biondi T.C."/>
            <person name="Hanschen E.R."/>
            <person name="Kwon T."/>
            <person name="Eng W."/>
            <person name="Kruse C.P.S."/>
            <person name="Koehler S.I."/>
            <person name="Kunde Y."/>
            <person name="Gleasner C.D."/>
            <person name="You Mak K.T."/>
            <person name="Polle J."/>
            <person name="Hovde B.T."/>
            <person name="Starkenburg S.R."/>
        </authorList>
    </citation>
    <scope>NUCLEOTIDE SEQUENCE [LARGE SCALE GENOMIC DNA]</scope>
    <source>
        <strain evidence="2 3">DOE0152z</strain>
    </source>
</reference>
<evidence type="ECO:0000313" key="3">
    <source>
        <dbReference type="Proteomes" id="UP001244341"/>
    </source>
</evidence>
<feature type="chain" id="PRO_5045466305" description="Sialate O-acetylesterase domain-containing protein" evidence="1">
    <location>
        <begin position="24"/>
        <end position="713"/>
    </location>
</feature>
<sequence>MCQHLQLSAALLLVLLSPALIQAGTFSPTIIKADANDIPSRGVTLLDSARAASGQNFTCSRDDDYLNKPNRGYTDYENFVGRWTEGQGWYVAALQADKEKIAKAADPSKVMMCLVGGGCANNGADEPTGMTGCEPGPRPGNPKQNTTCKRSWRKMLGFGANAVCSMAAMMAAPRNGGTGPDAKGLIGIWPGAQLHIVNAFQDDITVPWTSEFLQVGYTECLAEFRARRAAGRPDLKLLLFTQGVLDVAADEPKAKAMIDSMMAEFPNDVLLFSQLYPDQSPGVDTYTDKNFPSTEPAYIAVGGVDERGSRTPPPYVGPEYMSGVGPALDFVGPAWMVLTYPTGDETTGGFYDEGYISTDPDINPADYPNMIRLPILRYSRTNMSRGPVTGGIVDCGDGTKPCAGAKGKICLVDWFIGIMSAPDNSSYGKLAHIATNCVAGGGVGVVMGNNAETDAAGFCNSYSVNYPDDPEGIYPPTRPDGLYPTTIFMSRRNFLHLKQAVAGGKVKSATIRGRQADPLQLTFVDDLHVAAGGVMAATAMVWSAHPACTGAQVRRAVELTATNKGKRNNETGWGMPQALAAHEYLLANPCTAADAYKLDVSYAVVRNSNKDGKACHGSAVRVTATLTSGGKPVAGQAVTIVINEPWMLLACKQNSRTACRYTFTGKTNAQGAFSMSGKVRVKGGNGVAVTVWAKTSGPSGQVTSQTVSIPIAR</sequence>
<accession>A0ABY8THC7</accession>
<dbReference type="InterPro" id="IPR036852">
    <property type="entry name" value="Peptidase_S8/S53_dom_sf"/>
</dbReference>
<proteinExistence type="predicted"/>
<feature type="signal peptide" evidence="1">
    <location>
        <begin position="1"/>
        <end position="23"/>
    </location>
</feature>
<dbReference type="Gene3D" id="3.40.50.200">
    <property type="entry name" value="Peptidase S8/S53 domain"/>
    <property type="match status" value="1"/>
</dbReference>
<evidence type="ECO:0000313" key="2">
    <source>
        <dbReference type="EMBL" id="WIA08467.1"/>
    </source>
</evidence>
<keyword evidence="3" id="KW-1185">Reference proteome</keyword>
<dbReference type="SUPFAM" id="SSF52743">
    <property type="entry name" value="Subtilisin-like"/>
    <property type="match status" value="1"/>
</dbReference>
<organism evidence="2 3">
    <name type="scientific">Tetradesmus obliquus</name>
    <name type="common">Green alga</name>
    <name type="synonym">Acutodesmus obliquus</name>
    <dbReference type="NCBI Taxonomy" id="3088"/>
    <lineage>
        <taxon>Eukaryota</taxon>
        <taxon>Viridiplantae</taxon>
        <taxon>Chlorophyta</taxon>
        <taxon>core chlorophytes</taxon>
        <taxon>Chlorophyceae</taxon>
        <taxon>CS clade</taxon>
        <taxon>Sphaeropleales</taxon>
        <taxon>Scenedesmaceae</taxon>
        <taxon>Tetradesmus</taxon>
    </lineage>
</organism>
<keyword evidence="1" id="KW-0732">Signal</keyword>
<protein>
    <recommendedName>
        <fullName evidence="4">Sialate O-acetylesterase domain-containing protein</fullName>
    </recommendedName>
</protein>
<dbReference type="Gene3D" id="3.50.30.30">
    <property type="match status" value="1"/>
</dbReference>
<gene>
    <name evidence="2" type="ORF">OEZ85_007904</name>
</gene>
<name>A0ABY8THC7_TETOB</name>
<dbReference type="Proteomes" id="UP001244341">
    <property type="component" value="Chromosome 1b"/>
</dbReference>
<dbReference type="EMBL" id="CP126208">
    <property type="protein sequence ID" value="WIA08467.1"/>
    <property type="molecule type" value="Genomic_DNA"/>
</dbReference>
<evidence type="ECO:0000256" key="1">
    <source>
        <dbReference type="SAM" id="SignalP"/>
    </source>
</evidence>